<feature type="transmembrane region" description="Helical" evidence="6">
    <location>
        <begin position="254"/>
        <end position="271"/>
    </location>
</feature>
<dbReference type="Pfam" id="PF00892">
    <property type="entry name" value="EamA"/>
    <property type="match status" value="2"/>
</dbReference>
<feature type="domain" description="EamA" evidence="7">
    <location>
        <begin position="158"/>
        <end position="295"/>
    </location>
</feature>
<comment type="subcellular location">
    <subcellularLocation>
        <location evidence="1">Cell membrane</location>
        <topology evidence="1">Multi-pass membrane protein</topology>
    </subcellularLocation>
</comment>
<sequence length="310" mass="33183">MKDHPLSSIPLLAIIACLLWSTAFVGVKTGLQYCGPLAFAGSRFVLSGLLLVPLWWSRRPRPATVLGNGGLILKVAFFQTFALYGLFYLGLTLVPGALAAMVIGASPLVSAVLAHYLMPGDRMTPIKTVSLLLGLIGIAILSLSRQPWTSPAGLSELIGIGVLLLANAAGALGNIFVSRHGSALEPVFLNSAQIFIGGLGLWLLSIPFEEPISLTNPPSFWAALIWLSFLSASAFSIWFKLLRKPSVKVSELNLWKFLIPVCGAILSWILLPEEYPTVWSLGGMGCISIAIIIYNLPALLNPAAGLPDRR</sequence>
<dbReference type="KEGG" id="pca:Pcar_1245"/>
<dbReference type="GO" id="GO:0005886">
    <property type="term" value="C:plasma membrane"/>
    <property type="evidence" value="ECO:0007669"/>
    <property type="project" value="UniProtKB-SubCell"/>
</dbReference>
<evidence type="ECO:0000259" key="7">
    <source>
        <dbReference type="Pfam" id="PF00892"/>
    </source>
</evidence>
<feature type="transmembrane region" description="Helical" evidence="6">
    <location>
        <begin position="69"/>
        <end position="91"/>
    </location>
</feature>
<reference evidence="9" key="1">
    <citation type="submission" date="2005-10" db="EMBL/GenBank/DDBJ databases">
        <title>Complete sequence of Pelobacter carbinolicus DSM 2380.</title>
        <authorList>
            <person name="Copeland A."/>
            <person name="Lucas S."/>
            <person name="Lapidus A."/>
            <person name="Barry K."/>
            <person name="Detter J.C."/>
            <person name="Glavina T."/>
            <person name="Hammon N."/>
            <person name="Israni S."/>
            <person name="Pitluck S."/>
            <person name="Chertkov O."/>
            <person name="Schmutz J."/>
            <person name="Larimer F."/>
            <person name="Land M."/>
            <person name="Kyrpides N."/>
            <person name="Ivanova N."/>
            <person name="Richardson P."/>
        </authorList>
    </citation>
    <scope>NUCLEOTIDE SEQUENCE [LARGE SCALE GENOMIC DNA]</scope>
    <source>
        <strain evidence="9">DSM 2380 / NBRC 103641 / GraBd1</strain>
    </source>
</reference>
<feature type="transmembrane region" description="Helical" evidence="6">
    <location>
        <begin position="277"/>
        <end position="300"/>
    </location>
</feature>
<dbReference type="InterPro" id="IPR050638">
    <property type="entry name" value="AA-Vitamin_Transporters"/>
</dbReference>
<feature type="transmembrane region" description="Helical" evidence="6">
    <location>
        <begin position="129"/>
        <end position="145"/>
    </location>
</feature>
<dbReference type="Proteomes" id="UP000002534">
    <property type="component" value="Chromosome"/>
</dbReference>
<feature type="transmembrane region" description="Helical" evidence="6">
    <location>
        <begin position="220"/>
        <end position="242"/>
    </location>
</feature>
<keyword evidence="4 6" id="KW-1133">Transmembrane helix</keyword>
<name>Q3A563_SYNC1</name>
<dbReference type="EMBL" id="CP000142">
    <property type="protein sequence ID" value="ABA88494.1"/>
    <property type="molecule type" value="Genomic_DNA"/>
</dbReference>
<keyword evidence="2" id="KW-1003">Cell membrane</keyword>
<feature type="transmembrane region" description="Helical" evidence="6">
    <location>
        <begin position="37"/>
        <end position="57"/>
    </location>
</feature>
<feature type="transmembrane region" description="Helical" evidence="6">
    <location>
        <begin position="157"/>
        <end position="176"/>
    </location>
</feature>
<dbReference type="HOGENOM" id="CLU_033863_8_1_7"/>
<feature type="transmembrane region" description="Helical" evidence="6">
    <location>
        <begin position="188"/>
        <end position="208"/>
    </location>
</feature>
<organism evidence="8 9">
    <name type="scientific">Syntrophotalea carbinolica (strain DSM 2380 / NBRC 103641 / GraBd1)</name>
    <name type="common">Pelobacter carbinolicus</name>
    <dbReference type="NCBI Taxonomy" id="338963"/>
    <lineage>
        <taxon>Bacteria</taxon>
        <taxon>Pseudomonadati</taxon>
        <taxon>Thermodesulfobacteriota</taxon>
        <taxon>Desulfuromonadia</taxon>
        <taxon>Desulfuromonadales</taxon>
        <taxon>Syntrophotaleaceae</taxon>
        <taxon>Syntrophotalea</taxon>
    </lineage>
</organism>
<dbReference type="PANTHER" id="PTHR32322:SF18">
    <property type="entry name" value="S-ADENOSYLMETHIONINE_S-ADENOSYLHOMOCYSTEINE TRANSPORTER"/>
    <property type="match status" value="1"/>
</dbReference>
<evidence type="ECO:0000256" key="6">
    <source>
        <dbReference type="SAM" id="Phobius"/>
    </source>
</evidence>
<dbReference type="SUPFAM" id="SSF103481">
    <property type="entry name" value="Multidrug resistance efflux transporter EmrE"/>
    <property type="match status" value="2"/>
</dbReference>
<gene>
    <name evidence="8" type="ordered locus">Pcar_1245</name>
</gene>
<proteinExistence type="predicted"/>
<dbReference type="InterPro" id="IPR037185">
    <property type="entry name" value="EmrE-like"/>
</dbReference>
<dbReference type="RefSeq" id="WP_011340968.1">
    <property type="nucleotide sequence ID" value="NC_007498.2"/>
</dbReference>
<feature type="transmembrane region" description="Helical" evidence="6">
    <location>
        <begin position="97"/>
        <end position="117"/>
    </location>
</feature>
<evidence type="ECO:0000256" key="1">
    <source>
        <dbReference type="ARBA" id="ARBA00004651"/>
    </source>
</evidence>
<accession>Q3A563</accession>
<protein>
    <submittedName>
        <fullName evidence="8">Membrane protein, putative</fullName>
    </submittedName>
</protein>
<dbReference type="eggNOG" id="COG0697">
    <property type="taxonomic scope" value="Bacteria"/>
</dbReference>
<keyword evidence="5 6" id="KW-0472">Membrane</keyword>
<evidence type="ECO:0000256" key="5">
    <source>
        <dbReference type="ARBA" id="ARBA00023136"/>
    </source>
</evidence>
<dbReference type="PROSITE" id="PS51257">
    <property type="entry name" value="PROKAR_LIPOPROTEIN"/>
    <property type="match status" value="1"/>
</dbReference>
<feature type="domain" description="EamA" evidence="7">
    <location>
        <begin position="11"/>
        <end position="142"/>
    </location>
</feature>
<dbReference type="PANTHER" id="PTHR32322">
    <property type="entry name" value="INNER MEMBRANE TRANSPORTER"/>
    <property type="match status" value="1"/>
</dbReference>
<evidence type="ECO:0000313" key="9">
    <source>
        <dbReference type="Proteomes" id="UP000002534"/>
    </source>
</evidence>
<evidence type="ECO:0000256" key="2">
    <source>
        <dbReference type="ARBA" id="ARBA00022475"/>
    </source>
</evidence>
<dbReference type="AlphaFoldDB" id="Q3A563"/>
<evidence type="ECO:0000256" key="4">
    <source>
        <dbReference type="ARBA" id="ARBA00022989"/>
    </source>
</evidence>
<dbReference type="OrthoDB" id="9809509at2"/>
<evidence type="ECO:0000313" key="8">
    <source>
        <dbReference type="EMBL" id="ABA88494.1"/>
    </source>
</evidence>
<feature type="transmembrane region" description="Helical" evidence="6">
    <location>
        <begin position="12"/>
        <end position="31"/>
    </location>
</feature>
<keyword evidence="9" id="KW-1185">Reference proteome</keyword>
<dbReference type="InterPro" id="IPR000620">
    <property type="entry name" value="EamA_dom"/>
</dbReference>
<dbReference type="STRING" id="338963.Pcar_1245"/>
<keyword evidence="3 6" id="KW-0812">Transmembrane</keyword>
<reference evidence="8 9" key="2">
    <citation type="journal article" date="2012" name="BMC Genomics">
        <title>The genome of Pelobacter carbinolicus reveals surprising metabolic capabilities and physiological features.</title>
        <authorList>
            <person name="Aklujkar M."/>
            <person name="Haveman S.A."/>
            <person name="Didonato R.Jr."/>
            <person name="Chertkov O."/>
            <person name="Han C.S."/>
            <person name="Land M.L."/>
            <person name="Brown P."/>
            <person name="Lovley D.R."/>
        </authorList>
    </citation>
    <scope>NUCLEOTIDE SEQUENCE [LARGE SCALE GENOMIC DNA]</scope>
    <source>
        <strain evidence="9">DSM 2380 / NBRC 103641 / GraBd1</strain>
    </source>
</reference>
<evidence type="ECO:0000256" key="3">
    <source>
        <dbReference type="ARBA" id="ARBA00022692"/>
    </source>
</evidence>